<dbReference type="Proteomes" id="UP000654257">
    <property type="component" value="Unassembled WGS sequence"/>
</dbReference>
<reference evidence="2" key="1">
    <citation type="journal article" date="2014" name="Int. J. Syst. Evol. Microbiol.">
        <title>Complete genome sequence of Corynebacterium casei LMG S-19264T (=DSM 44701T), isolated from a smear-ripened cheese.</title>
        <authorList>
            <consortium name="US DOE Joint Genome Institute (JGI-PGF)"/>
            <person name="Walter F."/>
            <person name="Albersmeier A."/>
            <person name="Kalinowski J."/>
            <person name="Ruckert C."/>
        </authorList>
    </citation>
    <scope>NUCLEOTIDE SEQUENCE</scope>
    <source>
        <strain evidence="2">CCM 7905</strain>
    </source>
</reference>
<protein>
    <submittedName>
        <fullName evidence="2">Amidohydrolase</fullName>
    </submittedName>
</protein>
<dbReference type="AlphaFoldDB" id="A0A917G7M0"/>
<comment type="caution">
    <text evidence="2">The sequence shown here is derived from an EMBL/GenBank/DDBJ whole genome shotgun (WGS) entry which is preliminary data.</text>
</comment>
<dbReference type="Gene3D" id="3.10.310.70">
    <property type="match status" value="1"/>
</dbReference>
<evidence type="ECO:0000259" key="1">
    <source>
        <dbReference type="Pfam" id="PF07969"/>
    </source>
</evidence>
<dbReference type="InterPro" id="IPR033932">
    <property type="entry name" value="YtcJ-like"/>
</dbReference>
<keyword evidence="3" id="KW-1185">Reference proteome</keyword>
<dbReference type="SUPFAM" id="SSF51338">
    <property type="entry name" value="Composite domain of metallo-dependent hydrolases"/>
    <property type="match status" value="1"/>
</dbReference>
<feature type="domain" description="Amidohydrolase 3" evidence="1">
    <location>
        <begin position="51"/>
        <end position="528"/>
    </location>
</feature>
<dbReference type="RefSeq" id="WP_188547482.1">
    <property type="nucleotide sequence ID" value="NZ_BMCU01000006.1"/>
</dbReference>
<dbReference type="PANTHER" id="PTHR22642">
    <property type="entry name" value="IMIDAZOLONEPROPIONASE"/>
    <property type="match status" value="1"/>
</dbReference>
<dbReference type="Pfam" id="PF07969">
    <property type="entry name" value="Amidohydro_3"/>
    <property type="match status" value="1"/>
</dbReference>
<dbReference type="Gene3D" id="3.20.20.140">
    <property type="entry name" value="Metal-dependent hydrolases"/>
    <property type="match status" value="1"/>
</dbReference>
<reference evidence="2" key="2">
    <citation type="submission" date="2020-09" db="EMBL/GenBank/DDBJ databases">
        <authorList>
            <person name="Sun Q."/>
            <person name="Sedlacek I."/>
        </authorList>
    </citation>
    <scope>NUCLEOTIDE SEQUENCE</scope>
    <source>
        <strain evidence="2">CCM 7905</strain>
    </source>
</reference>
<dbReference type="EMBL" id="BMCU01000006">
    <property type="protein sequence ID" value="GGG27337.1"/>
    <property type="molecule type" value="Genomic_DNA"/>
</dbReference>
<dbReference type="InterPro" id="IPR011059">
    <property type="entry name" value="Metal-dep_hydrolase_composite"/>
</dbReference>
<name>A0A917G7M0_9NOCA</name>
<dbReference type="InterPro" id="IPR032466">
    <property type="entry name" value="Metal_Hydrolase"/>
</dbReference>
<dbReference type="CDD" id="cd01300">
    <property type="entry name" value="YtcJ_like"/>
    <property type="match status" value="1"/>
</dbReference>
<dbReference type="InterPro" id="IPR013108">
    <property type="entry name" value="Amidohydro_3"/>
</dbReference>
<gene>
    <name evidence="2" type="ORF">GCM10007304_46460</name>
</gene>
<evidence type="ECO:0000313" key="3">
    <source>
        <dbReference type="Proteomes" id="UP000654257"/>
    </source>
</evidence>
<evidence type="ECO:0000313" key="2">
    <source>
        <dbReference type="EMBL" id="GGG27337.1"/>
    </source>
</evidence>
<proteinExistence type="predicted"/>
<dbReference type="PANTHER" id="PTHR22642:SF2">
    <property type="entry name" value="PROTEIN LONG AFTER FAR-RED 3"/>
    <property type="match status" value="1"/>
</dbReference>
<dbReference type="GO" id="GO:0016810">
    <property type="term" value="F:hydrolase activity, acting on carbon-nitrogen (but not peptide) bonds"/>
    <property type="evidence" value="ECO:0007669"/>
    <property type="project" value="InterPro"/>
</dbReference>
<organism evidence="2 3">
    <name type="scientific">Rhodococcoides trifolii</name>
    <dbReference type="NCBI Taxonomy" id="908250"/>
    <lineage>
        <taxon>Bacteria</taxon>
        <taxon>Bacillati</taxon>
        <taxon>Actinomycetota</taxon>
        <taxon>Actinomycetes</taxon>
        <taxon>Mycobacteriales</taxon>
        <taxon>Nocardiaceae</taxon>
        <taxon>Rhodococcoides</taxon>
    </lineage>
</organism>
<accession>A0A917G7M0</accession>
<dbReference type="SUPFAM" id="SSF51556">
    <property type="entry name" value="Metallo-dependent hydrolases"/>
    <property type="match status" value="1"/>
</dbReference>
<dbReference type="Gene3D" id="2.30.40.10">
    <property type="entry name" value="Urease, subunit C, domain 1"/>
    <property type="match status" value="1"/>
</dbReference>
<sequence length="530" mass="56198">MTDATLALINAHVLTQAGDTKSAEAVAVRGDRVVALGTTADILDISGSGTRIVDLAGGTLTPGWVDAHTHVVQGALMSLGVDMNGCESLDDVRRVLHEASPVDGWIRGWGLNHNVFGGNPPTFDAISDSITTPVLIRFYDAHSSLANRAALEVAGVSGREAFDHGVARVAVDSEGNPTGHLIEEAAIHLVESVAPAPNPDSAKSLLHSVTEEMASVGLTGVHVMDDLPGTIDMIRALDEDDAGLRFWVYGWVQPDHPAERVDELAALVHGTGGVRWRYAGAKLFMDGTVEGGTAWLCHPDLYGDGTRPSWTDPARYAEVVARLSARGVRTATHAIGDAAVHHCVRTLTALGDGVRHRLEHLETVCPEDLTAIAAAGDIATSMQPTHCTRYTRADEADDWSKRMGRDRIDRGWPVAELLDLGVTVALGSDWPVAHFDPRIVMADARLRRPADRPSDPPRQPRQAISAQQALDGYTTHPASAAGLTDGTGTIVVGGPADFTAMDGDLSGPADRLPELPIIATVVAGTVVYER</sequence>